<comment type="caution">
    <text evidence="2">The sequence shown here is derived from an EMBL/GenBank/DDBJ whole genome shotgun (WGS) entry which is preliminary data.</text>
</comment>
<keyword evidence="1" id="KW-1133">Transmembrane helix</keyword>
<evidence type="ECO:0000256" key="1">
    <source>
        <dbReference type="SAM" id="Phobius"/>
    </source>
</evidence>
<name>A0ABW1SZM2_9ACTN</name>
<keyword evidence="1" id="KW-0812">Transmembrane</keyword>
<keyword evidence="1" id="KW-0472">Membrane</keyword>
<keyword evidence="3" id="KW-1185">Reference proteome</keyword>
<organism evidence="2 3">
    <name type="scientific">Longivirga aurantiaca</name>
    <dbReference type="NCBI Taxonomy" id="1837743"/>
    <lineage>
        <taxon>Bacteria</taxon>
        <taxon>Bacillati</taxon>
        <taxon>Actinomycetota</taxon>
        <taxon>Actinomycetes</taxon>
        <taxon>Sporichthyales</taxon>
        <taxon>Sporichthyaceae</taxon>
        <taxon>Longivirga</taxon>
    </lineage>
</organism>
<feature type="transmembrane region" description="Helical" evidence="1">
    <location>
        <begin position="58"/>
        <end position="77"/>
    </location>
</feature>
<feature type="transmembrane region" description="Helical" evidence="1">
    <location>
        <begin position="21"/>
        <end position="46"/>
    </location>
</feature>
<evidence type="ECO:0008006" key="4">
    <source>
        <dbReference type="Google" id="ProtNLM"/>
    </source>
</evidence>
<proteinExistence type="predicted"/>
<sequence length="137" mass="13725">MVTDTLSTAPTTRTGTWGTAFAVFACGVGLFQVALAVGAPWGAAAWGGANAGVLPTGFRVASGVSALLWAGVAAAAASRLLGPVGRRRLLLGSAAYLTLGIAMNAASPSGIERAVWVPGTALGAGLAWMAWREARTR</sequence>
<dbReference type="RefSeq" id="WP_386764642.1">
    <property type="nucleotide sequence ID" value="NZ_JBHSTI010000008.1"/>
</dbReference>
<gene>
    <name evidence="2" type="ORF">ACFQGU_05845</name>
</gene>
<feature type="transmembrane region" description="Helical" evidence="1">
    <location>
        <begin position="89"/>
        <end position="107"/>
    </location>
</feature>
<evidence type="ECO:0000313" key="3">
    <source>
        <dbReference type="Proteomes" id="UP001596138"/>
    </source>
</evidence>
<reference evidence="3" key="1">
    <citation type="journal article" date="2019" name="Int. J. Syst. Evol. Microbiol.">
        <title>The Global Catalogue of Microorganisms (GCM) 10K type strain sequencing project: providing services to taxonomists for standard genome sequencing and annotation.</title>
        <authorList>
            <consortium name="The Broad Institute Genomics Platform"/>
            <consortium name="The Broad Institute Genome Sequencing Center for Infectious Disease"/>
            <person name="Wu L."/>
            <person name="Ma J."/>
        </authorList>
    </citation>
    <scope>NUCLEOTIDE SEQUENCE [LARGE SCALE GENOMIC DNA]</scope>
    <source>
        <strain evidence="3">CGMCC 4.7317</strain>
    </source>
</reference>
<dbReference type="EMBL" id="JBHSTI010000008">
    <property type="protein sequence ID" value="MFC6237390.1"/>
    <property type="molecule type" value="Genomic_DNA"/>
</dbReference>
<dbReference type="Proteomes" id="UP001596138">
    <property type="component" value="Unassembled WGS sequence"/>
</dbReference>
<evidence type="ECO:0000313" key="2">
    <source>
        <dbReference type="EMBL" id="MFC6237390.1"/>
    </source>
</evidence>
<accession>A0ABW1SZM2</accession>
<feature type="transmembrane region" description="Helical" evidence="1">
    <location>
        <begin position="113"/>
        <end position="131"/>
    </location>
</feature>
<protein>
    <recommendedName>
        <fullName evidence="4">Major facilitator superfamily (MFS) profile domain-containing protein</fullName>
    </recommendedName>
</protein>